<evidence type="ECO:0000313" key="3">
    <source>
        <dbReference type="Proteomes" id="UP000509597"/>
    </source>
</evidence>
<organism evidence="2 3">
    <name type="scientific">Chitinibacter bivalviorum</name>
    <dbReference type="NCBI Taxonomy" id="2739434"/>
    <lineage>
        <taxon>Bacteria</taxon>
        <taxon>Pseudomonadati</taxon>
        <taxon>Pseudomonadota</taxon>
        <taxon>Betaproteobacteria</taxon>
        <taxon>Neisseriales</taxon>
        <taxon>Chitinibacteraceae</taxon>
        <taxon>Chitinibacter</taxon>
    </lineage>
</organism>
<dbReference type="NCBIfam" id="NF047648">
    <property type="entry name" value="MIGRI_fam"/>
    <property type="match status" value="1"/>
</dbReference>
<sequence>MNGKISQFLLLALLLILFWQWLGPARRRELHRSSKIAALVLLGSATIALILHWRQ</sequence>
<proteinExistence type="predicted"/>
<accession>A0A7H9BL77</accession>
<dbReference type="InterPro" id="IPR058186">
    <property type="entry name" value="MIGRI"/>
</dbReference>
<keyword evidence="1" id="KW-0812">Transmembrane</keyword>
<protein>
    <submittedName>
        <fullName evidence="2">Uncharacterized protein</fullName>
    </submittedName>
</protein>
<dbReference type="Proteomes" id="UP000509597">
    <property type="component" value="Chromosome"/>
</dbReference>
<keyword evidence="1" id="KW-1133">Transmembrane helix</keyword>
<feature type="transmembrane region" description="Helical" evidence="1">
    <location>
        <begin position="37"/>
        <end position="53"/>
    </location>
</feature>
<dbReference type="KEGG" id="chiz:HQ393_14915"/>
<dbReference type="RefSeq" id="WP_179356056.1">
    <property type="nucleotide sequence ID" value="NZ_CP058627.1"/>
</dbReference>
<evidence type="ECO:0000313" key="2">
    <source>
        <dbReference type="EMBL" id="QLG89430.1"/>
    </source>
</evidence>
<dbReference type="EMBL" id="CP058627">
    <property type="protein sequence ID" value="QLG89430.1"/>
    <property type="molecule type" value="Genomic_DNA"/>
</dbReference>
<evidence type="ECO:0000256" key="1">
    <source>
        <dbReference type="SAM" id="Phobius"/>
    </source>
</evidence>
<dbReference type="AlphaFoldDB" id="A0A7H9BL77"/>
<gene>
    <name evidence="2" type="ORF">HQ393_14915</name>
</gene>
<name>A0A7H9BL77_9NEIS</name>
<keyword evidence="3" id="KW-1185">Reference proteome</keyword>
<reference evidence="2 3" key="1">
    <citation type="submission" date="2020-07" db="EMBL/GenBank/DDBJ databases">
        <title>Complete genome sequence of Chitinibacter sp. 2T18.</title>
        <authorList>
            <person name="Bae J.-W."/>
            <person name="Choi J.-W."/>
        </authorList>
    </citation>
    <scope>NUCLEOTIDE SEQUENCE [LARGE SCALE GENOMIC DNA]</scope>
    <source>
        <strain evidence="2 3">2T18</strain>
    </source>
</reference>
<keyword evidence="1" id="KW-0472">Membrane</keyword>